<evidence type="ECO:0000313" key="4">
    <source>
        <dbReference type="Proteomes" id="UP001210925"/>
    </source>
</evidence>
<name>A0AAD5ULJ6_9FUNG</name>
<feature type="transmembrane region" description="Helical" evidence="2">
    <location>
        <begin position="122"/>
        <end position="143"/>
    </location>
</feature>
<evidence type="ECO:0000256" key="1">
    <source>
        <dbReference type="SAM" id="MobiDB-lite"/>
    </source>
</evidence>
<feature type="region of interest" description="Disordered" evidence="1">
    <location>
        <begin position="313"/>
        <end position="341"/>
    </location>
</feature>
<dbReference type="Proteomes" id="UP001210925">
    <property type="component" value="Unassembled WGS sequence"/>
</dbReference>
<evidence type="ECO:0000313" key="3">
    <source>
        <dbReference type="EMBL" id="KAJ3260853.1"/>
    </source>
</evidence>
<proteinExistence type="predicted"/>
<reference evidence="3" key="1">
    <citation type="submission" date="2020-05" db="EMBL/GenBank/DDBJ databases">
        <title>Phylogenomic resolution of chytrid fungi.</title>
        <authorList>
            <person name="Stajich J.E."/>
            <person name="Amses K."/>
            <person name="Simmons R."/>
            <person name="Seto K."/>
            <person name="Myers J."/>
            <person name="Bonds A."/>
            <person name="Quandt C.A."/>
            <person name="Barry K."/>
            <person name="Liu P."/>
            <person name="Grigoriev I."/>
            <person name="Longcore J.E."/>
            <person name="James T.Y."/>
        </authorList>
    </citation>
    <scope>NUCLEOTIDE SEQUENCE</scope>
    <source>
        <strain evidence="3">PLAUS21</strain>
    </source>
</reference>
<sequence>MILIVLVLHIGFCAPLYGYNFITSSGIISSEAMSTWTNLQVIWVVAMYFIDLSPHVFVFGELLKALPKARKRATLFAMVRRVLRYDSFMVTLLFLQILNACWYMSLFYFTNLSSVLQSDENLLNMQGLIAFSYIFHAVLSCLLNQHLRELLAGNRSFNITASSGSNIYKPQRPPLIQTTYVESYDYPYGSIQEPDQAYSPSPLSETSEISSVISEGSYIVHPITNVVPERKIAPNLRIDVTRLSLLDRRSVGSAKILTAEPLLTSPILEALARNSNDHRPQSTYSLLFQQTKDEHERNSTLLSRTSIETPLSARPRSYYFQPDATERNTPSRNGHGPQTYF</sequence>
<feature type="transmembrane region" description="Helical" evidence="2">
    <location>
        <begin position="87"/>
        <end position="110"/>
    </location>
</feature>
<gene>
    <name evidence="3" type="ORF">HK103_007416</name>
</gene>
<keyword evidence="2" id="KW-0472">Membrane</keyword>
<keyword evidence="2" id="KW-0812">Transmembrane</keyword>
<dbReference type="AlphaFoldDB" id="A0AAD5ULJ6"/>
<dbReference type="EMBL" id="JADGKB010000009">
    <property type="protein sequence ID" value="KAJ3260853.1"/>
    <property type="molecule type" value="Genomic_DNA"/>
</dbReference>
<accession>A0AAD5ULJ6</accession>
<keyword evidence="4" id="KW-1185">Reference proteome</keyword>
<protein>
    <submittedName>
        <fullName evidence="3">Uncharacterized protein</fullName>
    </submittedName>
</protein>
<keyword evidence="2" id="KW-1133">Transmembrane helix</keyword>
<feature type="transmembrane region" description="Helical" evidence="2">
    <location>
        <begin position="42"/>
        <end position="66"/>
    </location>
</feature>
<evidence type="ECO:0000256" key="2">
    <source>
        <dbReference type="SAM" id="Phobius"/>
    </source>
</evidence>
<organism evidence="3 4">
    <name type="scientific">Boothiomyces macroporosus</name>
    <dbReference type="NCBI Taxonomy" id="261099"/>
    <lineage>
        <taxon>Eukaryota</taxon>
        <taxon>Fungi</taxon>
        <taxon>Fungi incertae sedis</taxon>
        <taxon>Chytridiomycota</taxon>
        <taxon>Chytridiomycota incertae sedis</taxon>
        <taxon>Chytridiomycetes</taxon>
        <taxon>Rhizophydiales</taxon>
        <taxon>Terramycetaceae</taxon>
        <taxon>Boothiomyces</taxon>
    </lineage>
</organism>
<comment type="caution">
    <text evidence="3">The sequence shown here is derived from an EMBL/GenBank/DDBJ whole genome shotgun (WGS) entry which is preliminary data.</text>
</comment>